<name>A0A1X0QQW3_RHIZD</name>
<dbReference type="Proteomes" id="UP000242414">
    <property type="component" value="Unassembled WGS sequence"/>
</dbReference>
<evidence type="ECO:0000256" key="1">
    <source>
        <dbReference type="ARBA" id="ARBA00004127"/>
    </source>
</evidence>
<reference evidence="9" key="1">
    <citation type="journal article" date="2016" name="Proc. Natl. Acad. Sci. U.S.A.">
        <title>Lipid metabolic changes in an early divergent fungus govern the establishment of a mutualistic symbiosis with endobacteria.</title>
        <authorList>
            <person name="Lastovetsky O.A."/>
            <person name="Gaspar M.L."/>
            <person name="Mondo S.J."/>
            <person name="LaButti K.M."/>
            <person name="Sandor L."/>
            <person name="Grigoriev I.V."/>
            <person name="Henry S.A."/>
            <person name="Pawlowska T.E."/>
        </authorList>
    </citation>
    <scope>NUCLEOTIDE SEQUENCE [LARGE SCALE GENOMIC DNA]</scope>
    <source>
        <strain evidence="9">ATCC 52814</strain>
    </source>
</reference>
<feature type="transmembrane region" description="Helical" evidence="7">
    <location>
        <begin position="331"/>
        <end position="350"/>
    </location>
</feature>
<dbReference type="GO" id="GO:0012505">
    <property type="term" value="C:endomembrane system"/>
    <property type="evidence" value="ECO:0007669"/>
    <property type="project" value="UniProtKB-SubCell"/>
</dbReference>
<feature type="region of interest" description="Disordered" evidence="6">
    <location>
        <begin position="1"/>
        <end position="51"/>
    </location>
</feature>
<dbReference type="GO" id="GO:0005886">
    <property type="term" value="C:plasma membrane"/>
    <property type="evidence" value="ECO:0007669"/>
    <property type="project" value="TreeGrafter"/>
</dbReference>
<dbReference type="InterPro" id="IPR011701">
    <property type="entry name" value="MFS"/>
</dbReference>
<feature type="transmembrane region" description="Helical" evidence="7">
    <location>
        <begin position="531"/>
        <end position="553"/>
    </location>
</feature>
<feature type="compositionally biased region" description="Polar residues" evidence="6">
    <location>
        <begin position="1"/>
        <end position="21"/>
    </location>
</feature>
<feature type="transmembrane region" description="Helical" evidence="7">
    <location>
        <begin position="101"/>
        <end position="119"/>
    </location>
</feature>
<evidence type="ECO:0000259" key="8">
    <source>
        <dbReference type="PROSITE" id="PS50850"/>
    </source>
</evidence>
<proteinExistence type="predicted"/>
<dbReference type="GO" id="GO:0000329">
    <property type="term" value="C:fungal-type vacuole membrane"/>
    <property type="evidence" value="ECO:0007669"/>
    <property type="project" value="TreeGrafter"/>
</dbReference>
<accession>A0A1X0QQW3</accession>
<feature type="transmembrane region" description="Helical" evidence="7">
    <location>
        <begin position="421"/>
        <end position="444"/>
    </location>
</feature>
<dbReference type="PANTHER" id="PTHR23501:SF191">
    <property type="entry name" value="VACUOLAR BASIC AMINO ACID TRANSPORTER 4"/>
    <property type="match status" value="1"/>
</dbReference>
<protein>
    <submittedName>
        <fullName evidence="9">MFS general substrate transporter</fullName>
    </submittedName>
</protein>
<keyword evidence="5 7" id="KW-0472">Membrane</keyword>
<feature type="transmembrane region" description="Helical" evidence="7">
    <location>
        <begin position="195"/>
        <end position="215"/>
    </location>
</feature>
<feature type="transmembrane region" description="Helical" evidence="7">
    <location>
        <begin position="131"/>
        <end position="154"/>
    </location>
</feature>
<evidence type="ECO:0000256" key="7">
    <source>
        <dbReference type="SAM" id="Phobius"/>
    </source>
</evidence>
<evidence type="ECO:0000256" key="4">
    <source>
        <dbReference type="ARBA" id="ARBA00022989"/>
    </source>
</evidence>
<sequence length="564" mass="61464">MAQETSPLLSQDSPNYRSNGDSNREETITIITSNSSSSSNSNTPTLPSSEDETLRKRLNNASLYTILFGLWTAVVLSSLDSSIVASIYPQIGTEFKRSNEIVWIATSYMLSYTALQPLYGRISDVFGRKSAVLFASVVFFIGSLLCGTATSLWYLVIARAIAGIGGGGINCMTTVICADLVPLRERGKFQAYGNIAYAVGSVVGAPLGGLLTDTFGWRFCFYINLPFLLVTLYVSSNLLTNYNLDENQQTERFSDKLKKIDYLGATTIVLAVIAFVIATSLGGNIRPWSDSLVVGCIIASIILSILFCFIEAKVALNPIMPWKIISSRTPLASSMTNFWTLMCGMAMMYLNPLYFQAILGYSPSTTGLFSLSRAAAAPFGSVMAGVYMSRTGEYKKLTIAAACLLVISMIAYSTWSANTPRILYILYPITDGLALGSILVLVLIAMHSSVEATEMATITSMSYLFRSIGGVFGISATSAIFQGVVKNILVEKIHGPNAEMYIEIARKSMTEVRDLLPADIVTIVIDSYQVAYRYTCYACICIAFLALISSLFIERYDLATKVKK</sequence>
<feature type="transmembrane region" description="Helical" evidence="7">
    <location>
        <begin position="464"/>
        <end position="485"/>
    </location>
</feature>
<dbReference type="VEuPathDB" id="FungiDB:BCV72DRAFT_319128"/>
<feature type="transmembrane region" description="Helical" evidence="7">
    <location>
        <begin position="160"/>
        <end position="183"/>
    </location>
</feature>
<keyword evidence="4 7" id="KW-1133">Transmembrane helix</keyword>
<dbReference type="PANTHER" id="PTHR23501">
    <property type="entry name" value="MAJOR FACILITATOR SUPERFAMILY"/>
    <property type="match status" value="1"/>
</dbReference>
<evidence type="ECO:0000256" key="2">
    <source>
        <dbReference type="ARBA" id="ARBA00022448"/>
    </source>
</evidence>
<evidence type="ECO:0000256" key="5">
    <source>
        <dbReference type="ARBA" id="ARBA00023136"/>
    </source>
</evidence>
<dbReference type="InterPro" id="IPR020846">
    <property type="entry name" value="MFS_dom"/>
</dbReference>
<feature type="transmembrane region" description="Helical" evidence="7">
    <location>
        <begin position="292"/>
        <end position="310"/>
    </location>
</feature>
<dbReference type="AlphaFoldDB" id="A0A1X0QQW3"/>
<organism evidence="9">
    <name type="scientific">Rhizopus microsporus var. microsporus</name>
    <dbReference type="NCBI Taxonomy" id="86635"/>
    <lineage>
        <taxon>Eukaryota</taxon>
        <taxon>Fungi</taxon>
        <taxon>Fungi incertae sedis</taxon>
        <taxon>Mucoromycota</taxon>
        <taxon>Mucoromycotina</taxon>
        <taxon>Mucoromycetes</taxon>
        <taxon>Mucorales</taxon>
        <taxon>Mucorineae</taxon>
        <taxon>Rhizopodaceae</taxon>
        <taxon>Rhizopus</taxon>
    </lineage>
</organism>
<dbReference type="Gene3D" id="1.20.1250.20">
    <property type="entry name" value="MFS general substrate transporter like domains"/>
    <property type="match status" value="1"/>
</dbReference>
<keyword evidence="2" id="KW-0813">Transport</keyword>
<dbReference type="Pfam" id="PF07690">
    <property type="entry name" value="MFS_1"/>
    <property type="match status" value="1"/>
</dbReference>
<feature type="transmembrane region" description="Helical" evidence="7">
    <location>
        <begin position="370"/>
        <end position="388"/>
    </location>
</feature>
<evidence type="ECO:0000313" key="9">
    <source>
        <dbReference type="EMBL" id="ORE02131.1"/>
    </source>
</evidence>
<dbReference type="OrthoDB" id="10021397at2759"/>
<feature type="transmembrane region" description="Helical" evidence="7">
    <location>
        <begin position="221"/>
        <end position="239"/>
    </location>
</feature>
<dbReference type="Gene3D" id="1.20.1720.10">
    <property type="entry name" value="Multidrug resistance protein D"/>
    <property type="match status" value="1"/>
</dbReference>
<evidence type="ECO:0000256" key="6">
    <source>
        <dbReference type="SAM" id="MobiDB-lite"/>
    </source>
</evidence>
<gene>
    <name evidence="9" type="ORF">BCV72DRAFT_319128</name>
</gene>
<dbReference type="InterPro" id="IPR036259">
    <property type="entry name" value="MFS_trans_sf"/>
</dbReference>
<dbReference type="GO" id="GO:0015174">
    <property type="term" value="F:basic amino acid transmembrane transporter activity"/>
    <property type="evidence" value="ECO:0007669"/>
    <property type="project" value="TreeGrafter"/>
</dbReference>
<dbReference type="PROSITE" id="PS50850">
    <property type="entry name" value="MFS"/>
    <property type="match status" value="1"/>
</dbReference>
<keyword evidence="3 7" id="KW-0812">Transmembrane</keyword>
<evidence type="ECO:0000256" key="3">
    <source>
        <dbReference type="ARBA" id="ARBA00022692"/>
    </source>
</evidence>
<feature type="transmembrane region" description="Helical" evidence="7">
    <location>
        <begin position="397"/>
        <end position="415"/>
    </location>
</feature>
<feature type="transmembrane region" description="Helical" evidence="7">
    <location>
        <begin position="260"/>
        <end position="280"/>
    </location>
</feature>
<dbReference type="EMBL" id="KV922071">
    <property type="protein sequence ID" value="ORE02131.1"/>
    <property type="molecule type" value="Genomic_DNA"/>
</dbReference>
<dbReference type="SUPFAM" id="SSF103473">
    <property type="entry name" value="MFS general substrate transporter"/>
    <property type="match status" value="1"/>
</dbReference>
<feature type="compositionally biased region" description="Low complexity" evidence="6">
    <location>
        <begin position="28"/>
        <end position="48"/>
    </location>
</feature>
<feature type="transmembrane region" description="Helical" evidence="7">
    <location>
        <begin position="63"/>
        <end position="89"/>
    </location>
</feature>
<feature type="domain" description="Major facilitator superfamily (MFS) profile" evidence="8">
    <location>
        <begin position="66"/>
        <end position="561"/>
    </location>
</feature>
<comment type="subcellular location">
    <subcellularLocation>
        <location evidence="1">Endomembrane system</location>
        <topology evidence="1">Multi-pass membrane protein</topology>
    </subcellularLocation>
</comment>